<dbReference type="RefSeq" id="WP_149729285.1">
    <property type="nucleotide sequence ID" value="NZ_VUJV01000005.1"/>
</dbReference>
<keyword evidence="2" id="KW-1185">Reference proteome</keyword>
<evidence type="ECO:0000313" key="1">
    <source>
        <dbReference type="EMBL" id="KAA1417715.1"/>
    </source>
</evidence>
<reference evidence="1 2" key="1">
    <citation type="submission" date="2019-09" db="EMBL/GenBank/DDBJ databases">
        <title>Nocardioides panacisoli sp. nov., isolated from the soil of a ginseng field.</title>
        <authorList>
            <person name="Cho C."/>
        </authorList>
    </citation>
    <scope>NUCLEOTIDE SEQUENCE [LARGE SCALE GENOMIC DNA]</scope>
    <source>
        <strain evidence="1 2">BN130099</strain>
    </source>
</reference>
<accession>A0A5B1LAQ2</accession>
<dbReference type="Proteomes" id="UP000325003">
    <property type="component" value="Unassembled WGS sequence"/>
</dbReference>
<comment type="caution">
    <text evidence="1">The sequence shown here is derived from an EMBL/GenBank/DDBJ whole genome shotgun (WGS) entry which is preliminary data.</text>
</comment>
<name>A0A5B1LAQ2_9ACTN</name>
<reference evidence="1 2" key="2">
    <citation type="submission" date="2019-09" db="EMBL/GenBank/DDBJ databases">
        <authorList>
            <person name="Jin C."/>
        </authorList>
    </citation>
    <scope>NUCLEOTIDE SEQUENCE [LARGE SCALE GENOMIC DNA]</scope>
    <source>
        <strain evidence="1 2">BN130099</strain>
    </source>
</reference>
<protein>
    <recommendedName>
        <fullName evidence="3">Flagellar protein FlgN</fullName>
    </recommendedName>
</protein>
<evidence type="ECO:0008006" key="3">
    <source>
        <dbReference type="Google" id="ProtNLM"/>
    </source>
</evidence>
<organism evidence="1 2">
    <name type="scientific">Nocardioides humilatus</name>
    <dbReference type="NCBI Taxonomy" id="2607660"/>
    <lineage>
        <taxon>Bacteria</taxon>
        <taxon>Bacillati</taxon>
        <taxon>Actinomycetota</taxon>
        <taxon>Actinomycetes</taxon>
        <taxon>Propionibacteriales</taxon>
        <taxon>Nocardioidaceae</taxon>
        <taxon>Nocardioides</taxon>
    </lineage>
</organism>
<gene>
    <name evidence="1" type="ORF">F0U44_15590</name>
</gene>
<evidence type="ECO:0000313" key="2">
    <source>
        <dbReference type="Proteomes" id="UP000325003"/>
    </source>
</evidence>
<proteinExistence type="predicted"/>
<sequence length="101" mass="11234">MSDLGSWEDVLDRLESDVTCLEAMRAGAPRPEPCDWEPPSNLGPMPADLVLRARDLQMRQHAVIGQLNATLIENRQQARVTQNFRSATGAPERPAYVDFTA</sequence>
<dbReference type="AlphaFoldDB" id="A0A5B1LAQ2"/>
<dbReference type="EMBL" id="VUJV01000005">
    <property type="protein sequence ID" value="KAA1417715.1"/>
    <property type="molecule type" value="Genomic_DNA"/>
</dbReference>